<gene>
    <name evidence="1" type="ORF">CINC_LOCUS4408</name>
</gene>
<dbReference type="EMBL" id="LR824020">
    <property type="protein sequence ID" value="CAD0202749.1"/>
    <property type="molecule type" value="Genomic_DNA"/>
</dbReference>
<reference evidence="1" key="1">
    <citation type="submission" date="2021-12" db="EMBL/GenBank/DDBJ databases">
        <authorList>
            <person name="King R."/>
        </authorList>
    </citation>
    <scope>NUCLEOTIDE SEQUENCE</scope>
</reference>
<dbReference type="AlphaFoldDB" id="A0A9N8Q1W9"/>
<protein>
    <submittedName>
        <fullName evidence="1">Uncharacterized protein</fullName>
    </submittedName>
</protein>
<sequence>MKMNGFWSDFLNAAANHPFPSVPIDLLSPFDAHEEENPPQPLRKLAELSLAIASITFICECEIIDAVTPTPRT</sequence>
<accession>A0A9N8Q1W9</accession>
<dbReference type="OrthoDB" id="7334714at2759"/>
<organism evidence="1 2">
    <name type="scientific">Chrysodeixis includens</name>
    <name type="common">Soybean looper</name>
    <name type="synonym">Pseudoplusia includens</name>
    <dbReference type="NCBI Taxonomy" id="689277"/>
    <lineage>
        <taxon>Eukaryota</taxon>
        <taxon>Metazoa</taxon>
        <taxon>Ecdysozoa</taxon>
        <taxon>Arthropoda</taxon>
        <taxon>Hexapoda</taxon>
        <taxon>Insecta</taxon>
        <taxon>Pterygota</taxon>
        <taxon>Neoptera</taxon>
        <taxon>Endopterygota</taxon>
        <taxon>Lepidoptera</taxon>
        <taxon>Glossata</taxon>
        <taxon>Ditrysia</taxon>
        <taxon>Noctuoidea</taxon>
        <taxon>Noctuidae</taxon>
        <taxon>Plusiinae</taxon>
        <taxon>Chrysodeixis</taxon>
    </lineage>
</organism>
<evidence type="ECO:0000313" key="2">
    <source>
        <dbReference type="Proteomes" id="UP001154114"/>
    </source>
</evidence>
<dbReference type="Proteomes" id="UP001154114">
    <property type="component" value="Chromosome 17"/>
</dbReference>
<keyword evidence="2" id="KW-1185">Reference proteome</keyword>
<evidence type="ECO:0000313" key="1">
    <source>
        <dbReference type="EMBL" id="CAD0202749.1"/>
    </source>
</evidence>
<name>A0A9N8Q1W9_CHRIL</name>
<proteinExistence type="predicted"/>